<dbReference type="AlphaFoldDB" id="A0AAE0W7Y0"/>
<keyword evidence="2" id="KW-0143">Chaperone</keyword>
<evidence type="ECO:0008006" key="5">
    <source>
        <dbReference type="Google" id="ProtNLM"/>
    </source>
</evidence>
<comment type="similarity">
    <text evidence="1">Belongs to the UreD family.</text>
</comment>
<comment type="caution">
    <text evidence="3">The sequence shown here is derived from an EMBL/GenBank/DDBJ whole genome shotgun (WGS) entry which is preliminary data.</text>
</comment>
<evidence type="ECO:0000313" key="4">
    <source>
        <dbReference type="Proteomes" id="UP001195483"/>
    </source>
</evidence>
<keyword evidence="4" id="KW-1185">Reference proteome</keyword>
<organism evidence="3 4">
    <name type="scientific">Potamilus streckersoni</name>
    <dbReference type="NCBI Taxonomy" id="2493646"/>
    <lineage>
        <taxon>Eukaryota</taxon>
        <taxon>Metazoa</taxon>
        <taxon>Spiralia</taxon>
        <taxon>Lophotrochozoa</taxon>
        <taxon>Mollusca</taxon>
        <taxon>Bivalvia</taxon>
        <taxon>Autobranchia</taxon>
        <taxon>Heteroconchia</taxon>
        <taxon>Palaeoheterodonta</taxon>
        <taxon>Unionida</taxon>
        <taxon>Unionoidea</taxon>
        <taxon>Unionidae</taxon>
        <taxon>Ambleminae</taxon>
        <taxon>Lampsilini</taxon>
        <taxon>Potamilus</taxon>
    </lineage>
</organism>
<evidence type="ECO:0000313" key="3">
    <source>
        <dbReference type="EMBL" id="KAK3603495.1"/>
    </source>
</evidence>
<reference evidence="3" key="2">
    <citation type="journal article" date="2021" name="Genome Biol. Evol.">
        <title>Developing a high-quality reference genome for a parasitic bivalve with doubly uniparental inheritance (Bivalvia: Unionida).</title>
        <authorList>
            <person name="Smith C.H."/>
        </authorList>
    </citation>
    <scope>NUCLEOTIDE SEQUENCE</scope>
    <source>
        <strain evidence="3">CHS0354</strain>
        <tissue evidence="3">Mantle</tissue>
    </source>
</reference>
<name>A0AAE0W7Y0_9BIVA</name>
<gene>
    <name evidence="3" type="ORF">CHS0354_030336</name>
</gene>
<dbReference type="GO" id="GO:0016151">
    <property type="term" value="F:nickel cation binding"/>
    <property type="evidence" value="ECO:0007669"/>
    <property type="project" value="InterPro"/>
</dbReference>
<sequence length="299" mass="33494">MVSLEHKTGRAVVEVEKKFDETLEDGAFCSSSIIKLEYTYPLKILIPSCASTTPCQWIFPITFGGGLVGGDNMEISLKVGENTCAMLTSPESTKVYYCEDRTISSQVLNGQVEDAGLLLVLQDPVVCYRNSRFHQKQHFTMTSKGSLVYLDWLIGGRVALDELWQFSSYQNEMDVKIDGHLVYKDNYCLTDIPSISLIEAMKPYQVMGSCIILGNYMKTVCNILLEKFGRIKHIGETYDPDLMVSISPLKYILDDGQTVMGVLIRFMAISATKAYKEVVSQIVKPLQPIIGGDPFQNKY</sequence>
<dbReference type="InterPro" id="IPR002669">
    <property type="entry name" value="UreD"/>
</dbReference>
<dbReference type="HAMAP" id="MF_01384">
    <property type="entry name" value="UreD"/>
    <property type="match status" value="1"/>
</dbReference>
<evidence type="ECO:0000256" key="1">
    <source>
        <dbReference type="ARBA" id="ARBA00007177"/>
    </source>
</evidence>
<proteinExistence type="inferred from homology"/>
<protein>
    <recommendedName>
        <fullName evidence="5">Urease accessory protein D</fullName>
    </recommendedName>
</protein>
<dbReference type="PANTHER" id="PTHR33643:SF1">
    <property type="entry name" value="UREASE ACCESSORY PROTEIN D"/>
    <property type="match status" value="1"/>
</dbReference>
<dbReference type="Proteomes" id="UP001195483">
    <property type="component" value="Unassembled WGS sequence"/>
</dbReference>
<accession>A0AAE0W7Y0</accession>
<dbReference type="EMBL" id="JAEAOA010001808">
    <property type="protein sequence ID" value="KAK3603495.1"/>
    <property type="molecule type" value="Genomic_DNA"/>
</dbReference>
<dbReference type="Pfam" id="PF01774">
    <property type="entry name" value="UreD"/>
    <property type="match status" value="1"/>
</dbReference>
<evidence type="ECO:0000256" key="2">
    <source>
        <dbReference type="ARBA" id="ARBA00023186"/>
    </source>
</evidence>
<reference evidence="3" key="1">
    <citation type="journal article" date="2021" name="Genome Biol. Evol.">
        <title>A High-Quality Reference Genome for a Parasitic Bivalve with Doubly Uniparental Inheritance (Bivalvia: Unionida).</title>
        <authorList>
            <person name="Smith C.H."/>
        </authorList>
    </citation>
    <scope>NUCLEOTIDE SEQUENCE</scope>
    <source>
        <strain evidence="3">CHS0354</strain>
    </source>
</reference>
<reference evidence="3" key="3">
    <citation type="submission" date="2023-05" db="EMBL/GenBank/DDBJ databases">
        <authorList>
            <person name="Smith C.H."/>
        </authorList>
    </citation>
    <scope>NUCLEOTIDE SEQUENCE</scope>
    <source>
        <strain evidence="3">CHS0354</strain>
        <tissue evidence="3">Mantle</tissue>
    </source>
</reference>
<dbReference type="PANTHER" id="PTHR33643">
    <property type="entry name" value="UREASE ACCESSORY PROTEIN D"/>
    <property type="match status" value="1"/>
</dbReference>